<dbReference type="NCBIfam" id="TIGR02707">
    <property type="entry name" value="butyr_kinase"/>
    <property type="match status" value="1"/>
</dbReference>
<dbReference type="Proteomes" id="UP000658131">
    <property type="component" value="Unassembled WGS sequence"/>
</dbReference>
<keyword evidence="6 9" id="KW-0418">Kinase</keyword>
<evidence type="ECO:0000256" key="7">
    <source>
        <dbReference type="ARBA" id="ARBA00022840"/>
    </source>
</evidence>
<evidence type="ECO:0000256" key="3">
    <source>
        <dbReference type="ARBA" id="ARBA00022490"/>
    </source>
</evidence>
<evidence type="ECO:0000256" key="5">
    <source>
        <dbReference type="ARBA" id="ARBA00022741"/>
    </source>
</evidence>
<dbReference type="EMBL" id="JACRTB010000009">
    <property type="protein sequence ID" value="MBC8576167.1"/>
    <property type="molecule type" value="Genomic_DNA"/>
</dbReference>
<evidence type="ECO:0000313" key="11">
    <source>
        <dbReference type="EMBL" id="MBC8576167.1"/>
    </source>
</evidence>
<evidence type="ECO:0000256" key="10">
    <source>
        <dbReference type="RuleBase" id="RU003835"/>
    </source>
</evidence>
<protein>
    <recommendedName>
        <fullName evidence="9">Probable butyrate kinase</fullName>
        <shortName evidence="9">BK</shortName>
        <ecNumber evidence="9">2.7.2.7</ecNumber>
    </recommendedName>
    <alternativeName>
        <fullName evidence="9">Branched-chain carboxylic acid kinase</fullName>
    </alternativeName>
</protein>
<evidence type="ECO:0000256" key="8">
    <source>
        <dbReference type="ARBA" id="ARBA00048596"/>
    </source>
</evidence>
<proteinExistence type="inferred from homology"/>
<dbReference type="PRINTS" id="PR00471">
    <property type="entry name" value="ACETATEKNASE"/>
</dbReference>
<gene>
    <name evidence="9 11" type="primary">buk</name>
    <name evidence="11" type="ORF">H8717_07070</name>
</gene>
<dbReference type="Gene3D" id="3.30.420.40">
    <property type="match status" value="2"/>
</dbReference>
<dbReference type="HAMAP" id="MF_00542">
    <property type="entry name" value="Butyrate_kinase"/>
    <property type="match status" value="1"/>
</dbReference>
<organism evidence="11 12">
    <name type="scientific">Yanshouia hominis</name>
    <dbReference type="NCBI Taxonomy" id="2763673"/>
    <lineage>
        <taxon>Bacteria</taxon>
        <taxon>Bacillati</taxon>
        <taxon>Bacillota</taxon>
        <taxon>Clostridia</taxon>
        <taxon>Eubacteriales</taxon>
        <taxon>Oscillospiraceae</taxon>
        <taxon>Yanshouia</taxon>
    </lineage>
</organism>
<dbReference type="PANTHER" id="PTHR21060">
    <property type="entry name" value="ACETATE KINASE"/>
    <property type="match status" value="1"/>
</dbReference>
<name>A0ABR7NID1_9FIRM</name>
<dbReference type="SUPFAM" id="SSF53067">
    <property type="entry name" value="Actin-like ATPase domain"/>
    <property type="match status" value="2"/>
</dbReference>
<dbReference type="InterPro" id="IPR043129">
    <property type="entry name" value="ATPase_NBD"/>
</dbReference>
<evidence type="ECO:0000256" key="6">
    <source>
        <dbReference type="ARBA" id="ARBA00022777"/>
    </source>
</evidence>
<accession>A0ABR7NID1</accession>
<comment type="caution">
    <text evidence="11">The sequence shown here is derived from an EMBL/GenBank/DDBJ whole genome shotgun (WGS) entry which is preliminary data.</text>
</comment>
<comment type="similarity">
    <text evidence="2 9 10">Belongs to the acetokinase family.</text>
</comment>
<keyword evidence="5 9" id="KW-0547">Nucleotide-binding</keyword>
<dbReference type="Pfam" id="PF00871">
    <property type="entry name" value="Acetate_kinase"/>
    <property type="match status" value="1"/>
</dbReference>
<dbReference type="InterPro" id="IPR011245">
    <property type="entry name" value="Butyrate_kin"/>
</dbReference>
<evidence type="ECO:0000256" key="1">
    <source>
        <dbReference type="ARBA" id="ARBA00004496"/>
    </source>
</evidence>
<dbReference type="NCBIfam" id="NF002834">
    <property type="entry name" value="PRK03011.1-5"/>
    <property type="match status" value="1"/>
</dbReference>
<evidence type="ECO:0000256" key="4">
    <source>
        <dbReference type="ARBA" id="ARBA00022679"/>
    </source>
</evidence>
<dbReference type="EC" id="2.7.2.7" evidence="9"/>
<comment type="subcellular location">
    <subcellularLocation>
        <location evidence="1 9">Cytoplasm</location>
    </subcellularLocation>
</comment>
<dbReference type="InterPro" id="IPR000890">
    <property type="entry name" value="Aliphatic_acid_kin_short-chain"/>
</dbReference>
<dbReference type="PROSITE" id="PS01075">
    <property type="entry name" value="ACETATE_KINASE_1"/>
    <property type="match status" value="1"/>
</dbReference>
<reference evidence="11 12" key="1">
    <citation type="submission" date="2020-08" db="EMBL/GenBank/DDBJ databases">
        <title>Genome public.</title>
        <authorList>
            <person name="Liu C."/>
            <person name="Sun Q."/>
        </authorList>
    </citation>
    <scope>NUCLEOTIDE SEQUENCE [LARGE SCALE GENOMIC DNA]</scope>
    <source>
        <strain evidence="11 12">BX1</strain>
    </source>
</reference>
<comment type="catalytic activity">
    <reaction evidence="8 9">
        <text>butanoate + ATP = butanoyl phosphate + ADP</text>
        <dbReference type="Rhea" id="RHEA:13585"/>
        <dbReference type="ChEBI" id="CHEBI:17968"/>
        <dbReference type="ChEBI" id="CHEBI:30616"/>
        <dbReference type="ChEBI" id="CHEBI:58079"/>
        <dbReference type="ChEBI" id="CHEBI:456216"/>
        <dbReference type="EC" id="2.7.2.7"/>
    </reaction>
</comment>
<keyword evidence="12" id="KW-1185">Reference proteome</keyword>
<dbReference type="CDD" id="cd24011">
    <property type="entry name" value="ASKHA_NBD_BK"/>
    <property type="match status" value="1"/>
</dbReference>
<keyword evidence="4 9" id="KW-0808">Transferase</keyword>
<evidence type="ECO:0000313" key="12">
    <source>
        <dbReference type="Proteomes" id="UP000658131"/>
    </source>
</evidence>
<evidence type="ECO:0000256" key="9">
    <source>
        <dbReference type="HAMAP-Rule" id="MF_00542"/>
    </source>
</evidence>
<keyword evidence="3 9" id="KW-0963">Cytoplasm</keyword>
<dbReference type="RefSeq" id="WP_262399717.1">
    <property type="nucleotide sequence ID" value="NZ_JACRTB010000009.1"/>
</dbReference>
<sequence>MSYKILAINPGSTSTKIAVYEDEQEVWSRSISHSTEELLNYPTLFDQLMMRYEKIIDTITYHDIPLTDLSAVVGRGGMLPPVQAGTYLVNKAMLEQLEFDPVGEHASNLGAPLAYRVAEQLSIPAYIYDPVTVDEMIDITRVTGWKIISRFGKCHNLNMRAAALRYARENGLDYNDQNLIISHLGGGITSSLHSKGRIIDMISDDEGAFAPERAGLLPGQQLVAVCAKCGKSYEELSRMLRRTGGMLDHLGTTDLREVEKRIAGGDEHAELIYEAMALNVAKDIARLAAVVSGEVDAIILTGGIAYSKKFTALVTGRVKWIAPVKIFAGENEMESLAHGALRVLTGEEQAHEYAARPVVTACPIEKE</sequence>
<dbReference type="GO" id="GO:0047761">
    <property type="term" value="F:butyrate kinase activity"/>
    <property type="evidence" value="ECO:0007669"/>
    <property type="project" value="UniProtKB-EC"/>
</dbReference>
<dbReference type="PIRSF" id="PIRSF036458">
    <property type="entry name" value="Butyrate_kin"/>
    <property type="match status" value="1"/>
</dbReference>
<evidence type="ECO:0000256" key="2">
    <source>
        <dbReference type="ARBA" id="ARBA00008748"/>
    </source>
</evidence>
<dbReference type="PANTHER" id="PTHR21060:SF3">
    <property type="entry name" value="BUTYRATE KINASE 2-RELATED"/>
    <property type="match status" value="1"/>
</dbReference>
<keyword evidence="7 9" id="KW-0067">ATP-binding</keyword>
<dbReference type="InterPro" id="IPR023865">
    <property type="entry name" value="Aliphatic_acid_kinase_CS"/>
</dbReference>